<dbReference type="RefSeq" id="WP_193151062.1">
    <property type="nucleotide sequence ID" value="NZ_CP041235.1"/>
</dbReference>
<evidence type="ECO:0000313" key="4">
    <source>
        <dbReference type="EMBL" id="QOP42720.1"/>
    </source>
</evidence>
<dbReference type="PANTHER" id="PTHR11527">
    <property type="entry name" value="HEAT-SHOCK PROTEIN 20 FAMILY MEMBER"/>
    <property type="match status" value="1"/>
</dbReference>
<dbReference type="PROSITE" id="PS01031">
    <property type="entry name" value="SHSP"/>
    <property type="match status" value="1"/>
</dbReference>
<dbReference type="SUPFAM" id="SSF49764">
    <property type="entry name" value="HSP20-like chaperones"/>
    <property type="match status" value="1"/>
</dbReference>
<keyword evidence="5" id="KW-1185">Reference proteome</keyword>
<name>A0A7M1AZ49_9BACT</name>
<reference evidence="4 5" key="1">
    <citation type="submission" date="2019-06" db="EMBL/GenBank/DDBJ databases">
        <title>Sulfurimonas gotlandica sp. nov., a chemoautotrophic and psychrotolerant epsilonproteobacterium isolated from a pelagic redoxcline, and an emended description of the genus Sulfurimonas.</title>
        <authorList>
            <person name="Wang S."/>
            <person name="Jiang L."/>
            <person name="Shao Z."/>
        </authorList>
    </citation>
    <scope>NUCLEOTIDE SEQUENCE [LARGE SCALE GENOMIC DNA]</scope>
    <source>
        <strain evidence="4 5">S2-6</strain>
    </source>
</reference>
<dbReference type="EMBL" id="CP041235">
    <property type="protein sequence ID" value="QOP42720.1"/>
    <property type="molecule type" value="Genomic_DNA"/>
</dbReference>
<proteinExistence type="inferred from homology"/>
<dbReference type="KEGG" id="ssei:FJR45_01625"/>
<comment type="similarity">
    <text evidence="1 2">Belongs to the small heat shock protein (HSP20) family.</text>
</comment>
<evidence type="ECO:0000313" key="5">
    <source>
        <dbReference type="Proteomes" id="UP000593719"/>
    </source>
</evidence>
<feature type="domain" description="SHSP" evidence="3">
    <location>
        <begin position="35"/>
        <end position="147"/>
    </location>
</feature>
<evidence type="ECO:0000256" key="1">
    <source>
        <dbReference type="PROSITE-ProRule" id="PRU00285"/>
    </source>
</evidence>
<dbReference type="Gene3D" id="2.60.40.790">
    <property type="match status" value="1"/>
</dbReference>
<dbReference type="InterPro" id="IPR002068">
    <property type="entry name" value="A-crystallin/Hsp20_dom"/>
</dbReference>
<evidence type="ECO:0000256" key="2">
    <source>
        <dbReference type="RuleBase" id="RU003616"/>
    </source>
</evidence>
<dbReference type="AlphaFoldDB" id="A0A7M1AZ49"/>
<gene>
    <name evidence="4" type="ORF">FJR45_01625</name>
</gene>
<dbReference type="CDD" id="cd06464">
    <property type="entry name" value="ACD_sHsps-like"/>
    <property type="match status" value="1"/>
</dbReference>
<evidence type="ECO:0000259" key="3">
    <source>
        <dbReference type="PROSITE" id="PS01031"/>
    </source>
</evidence>
<dbReference type="InterPro" id="IPR031107">
    <property type="entry name" value="Small_HSP"/>
</dbReference>
<dbReference type="Proteomes" id="UP000593719">
    <property type="component" value="Chromosome"/>
</dbReference>
<sequence>MLVTRHRNPIQNTRKFDLINEFFNALETQNSEEPREVFDFVPAVNTREGADAYYIELDLPGIKKEDVEISVDKNILTIKGKREVKKEEEKEDYYRIESAYGTFSRSFTLPEKVDSENIRATGENGVVEITIPKLKVEKDTTKKIEIE</sequence>
<dbReference type="InterPro" id="IPR008978">
    <property type="entry name" value="HSP20-like_chaperone"/>
</dbReference>
<protein>
    <submittedName>
        <fullName evidence="4">Hsp20/alpha crystallin family protein</fullName>
    </submittedName>
</protein>
<dbReference type="Pfam" id="PF00011">
    <property type="entry name" value="HSP20"/>
    <property type="match status" value="1"/>
</dbReference>
<accession>A0A7M1AZ49</accession>
<organism evidence="4 5">
    <name type="scientific">Sulfurimonas sediminis</name>
    <dbReference type="NCBI Taxonomy" id="2590020"/>
    <lineage>
        <taxon>Bacteria</taxon>
        <taxon>Pseudomonadati</taxon>
        <taxon>Campylobacterota</taxon>
        <taxon>Epsilonproteobacteria</taxon>
        <taxon>Campylobacterales</taxon>
        <taxon>Sulfurimonadaceae</taxon>
        <taxon>Sulfurimonas</taxon>
    </lineage>
</organism>